<dbReference type="Proteomes" id="UP001501095">
    <property type="component" value="Unassembled WGS sequence"/>
</dbReference>
<evidence type="ECO:0000256" key="1">
    <source>
        <dbReference type="SAM" id="Coils"/>
    </source>
</evidence>
<feature type="coiled-coil region" evidence="1">
    <location>
        <begin position="17"/>
        <end position="44"/>
    </location>
</feature>
<keyword evidence="3" id="KW-1185">Reference proteome</keyword>
<protein>
    <recommendedName>
        <fullName evidence="4">Ribosomal protein L7/L12 C-terminal domain-containing protein</fullName>
    </recommendedName>
</protein>
<proteinExistence type="predicted"/>
<name>A0ABN3N814_9ACTN</name>
<keyword evidence="1" id="KW-0175">Coiled coil</keyword>
<evidence type="ECO:0000313" key="2">
    <source>
        <dbReference type="EMBL" id="GAA2516214.1"/>
    </source>
</evidence>
<organism evidence="2 3">
    <name type="scientific">Streptomyces levis</name>
    <dbReference type="NCBI Taxonomy" id="285566"/>
    <lineage>
        <taxon>Bacteria</taxon>
        <taxon>Bacillati</taxon>
        <taxon>Actinomycetota</taxon>
        <taxon>Actinomycetes</taxon>
        <taxon>Kitasatosporales</taxon>
        <taxon>Streptomycetaceae</taxon>
        <taxon>Streptomyces</taxon>
    </lineage>
</organism>
<dbReference type="RefSeq" id="WP_344533339.1">
    <property type="nucleotide sequence ID" value="NZ_BAAATM010000002.1"/>
</dbReference>
<sequence>MSTLAVLLVVLVGLTTMATVESRARRLERRMSRLEHRLGLLMAHHGVPDDDPELAEVAALVRAGQEIPAVKKYREVTGAGLLETKQAVDRLRD</sequence>
<dbReference type="InterPro" id="IPR014719">
    <property type="entry name" value="Ribosomal_bL12_C/ClpS-like"/>
</dbReference>
<comment type="caution">
    <text evidence="2">The sequence shown here is derived from an EMBL/GenBank/DDBJ whole genome shotgun (WGS) entry which is preliminary data.</text>
</comment>
<dbReference type="EMBL" id="BAAATM010000002">
    <property type="protein sequence ID" value="GAA2516214.1"/>
    <property type="molecule type" value="Genomic_DNA"/>
</dbReference>
<gene>
    <name evidence="2" type="ORF">GCM10010423_04620</name>
</gene>
<reference evidence="2 3" key="1">
    <citation type="journal article" date="2019" name="Int. J. Syst. Evol. Microbiol.">
        <title>The Global Catalogue of Microorganisms (GCM) 10K type strain sequencing project: providing services to taxonomists for standard genome sequencing and annotation.</title>
        <authorList>
            <consortium name="The Broad Institute Genomics Platform"/>
            <consortium name="The Broad Institute Genome Sequencing Center for Infectious Disease"/>
            <person name="Wu L."/>
            <person name="Ma J."/>
        </authorList>
    </citation>
    <scope>NUCLEOTIDE SEQUENCE [LARGE SCALE GENOMIC DNA]</scope>
    <source>
        <strain evidence="2 3">JCM 6924</strain>
    </source>
</reference>
<accession>A0ABN3N814</accession>
<evidence type="ECO:0000313" key="3">
    <source>
        <dbReference type="Proteomes" id="UP001501095"/>
    </source>
</evidence>
<evidence type="ECO:0008006" key="4">
    <source>
        <dbReference type="Google" id="ProtNLM"/>
    </source>
</evidence>
<dbReference type="Gene3D" id="3.30.1390.10">
    <property type="match status" value="1"/>
</dbReference>